<keyword evidence="2" id="KW-1185">Reference proteome</keyword>
<dbReference type="AlphaFoldDB" id="A0AAW0SAQ8"/>
<dbReference type="Proteomes" id="UP001487740">
    <property type="component" value="Unassembled WGS sequence"/>
</dbReference>
<proteinExistence type="predicted"/>
<evidence type="ECO:0000313" key="1">
    <source>
        <dbReference type="EMBL" id="KAK8372385.1"/>
    </source>
</evidence>
<organism evidence="1 2">
    <name type="scientific">Scylla paramamosain</name>
    <name type="common">Mud crab</name>
    <dbReference type="NCBI Taxonomy" id="85552"/>
    <lineage>
        <taxon>Eukaryota</taxon>
        <taxon>Metazoa</taxon>
        <taxon>Ecdysozoa</taxon>
        <taxon>Arthropoda</taxon>
        <taxon>Crustacea</taxon>
        <taxon>Multicrustacea</taxon>
        <taxon>Malacostraca</taxon>
        <taxon>Eumalacostraca</taxon>
        <taxon>Eucarida</taxon>
        <taxon>Decapoda</taxon>
        <taxon>Pleocyemata</taxon>
        <taxon>Brachyura</taxon>
        <taxon>Eubrachyura</taxon>
        <taxon>Portunoidea</taxon>
        <taxon>Portunidae</taxon>
        <taxon>Portuninae</taxon>
        <taxon>Scylla</taxon>
    </lineage>
</organism>
<comment type="caution">
    <text evidence="1">The sequence shown here is derived from an EMBL/GenBank/DDBJ whole genome shotgun (WGS) entry which is preliminary data.</text>
</comment>
<reference evidence="1 2" key="1">
    <citation type="submission" date="2023-03" db="EMBL/GenBank/DDBJ databases">
        <title>High-quality genome of Scylla paramamosain provides insights in environmental adaptation.</title>
        <authorList>
            <person name="Zhang L."/>
        </authorList>
    </citation>
    <scope>NUCLEOTIDE SEQUENCE [LARGE SCALE GENOMIC DNA]</scope>
    <source>
        <strain evidence="1">LZ_2023a</strain>
        <tissue evidence="1">Muscle</tissue>
    </source>
</reference>
<evidence type="ECO:0000313" key="2">
    <source>
        <dbReference type="Proteomes" id="UP001487740"/>
    </source>
</evidence>
<accession>A0AAW0SAQ8</accession>
<gene>
    <name evidence="1" type="ORF">O3P69_018381</name>
</gene>
<sequence>MINTTAQDDSLLLNVRTTPVLRCAALCCPALRLPCSVLPCVSISGIPPWRHDVYHTPAVSAAVAAKREETIEWRLTSFMDMVKCHLLMTVTGIKAMNRHQMKWNQVMNLM</sequence>
<dbReference type="EMBL" id="JARAKH010002184">
    <property type="protein sequence ID" value="KAK8372385.1"/>
    <property type="molecule type" value="Genomic_DNA"/>
</dbReference>
<protein>
    <submittedName>
        <fullName evidence="1">Uncharacterized protein</fullName>
    </submittedName>
</protein>
<name>A0AAW0SAQ8_SCYPA</name>